<dbReference type="STRING" id="7375.A0A0L0C770"/>
<dbReference type="Proteomes" id="UP000037069">
    <property type="component" value="Unassembled WGS sequence"/>
</dbReference>
<reference evidence="7 8" key="1">
    <citation type="journal article" date="2015" name="Nat. Commun.">
        <title>Lucilia cuprina genome unlocks parasitic fly biology to underpin future interventions.</title>
        <authorList>
            <person name="Anstead C.A."/>
            <person name="Korhonen P.K."/>
            <person name="Young N.D."/>
            <person name="Hall R.S."/>
            <person name="Jex A.R."/>
            <person name="Murali S.C."/>
            <person name="Hughes D.S."/>
            <person name="Lee S.F."/>
            <person name="Perry T."/>
            <person name="Stroehlein A.J."/>
            <person name="Ansell B.R."/>
            <person name="Breugelmans B."/>
            <person name="Hofmann A."/>
            <person name="Qu J."/>
            <person name="Dugan S."/>
            <person name="Lee S.L."/>
            <person name="Chao H."/>
            <person name="Dinh H."/>
            <person name="Han Y."/>
            <person name="Doddapaneni H.V."/>
            <person name="Worley K.C."/>
            <person name="Muzny D.M."/>
            <person name="Ioannidis P."/>
            <person name="Waterhouse R.M."/>
            <person name="Zdobnov E.M."/>
            <person name="James P.J."/>
            <person name="Bagnall N.H."/>
            <person name="Kotze A.C."/>
            <person name="Gibbs R.A."/>
            <person name="Richards S."/>
            <person name="Batterham P."/>
            <person name="Gasser R.B."/>
        </authorList>
    </citation>
    <scope>NUCLEOTIDE SEQUENCE [LARGE SCALE GENOMIC DNA]</scope>
    <source>
        <strain evidence="7 8">LS</strain>
        <tissue evidence="7">Full body</tissue>
    </source>
</reference>
<comment type="caution">
    <text evidence="7">The sequence shown here is derived from an EMBL/GenBank/DDBJ whole genome shotgun (WGS) entry which is preliminary data.</text>
</comment>
<name>A0A0L0C770_LUCCU</name>
<evidence type="ECO:0000313" key="8">
    <source>
        <dbReference type="Proteomes" id="UP000037069"/>
    </source>
</evidence>
<organism evidence="7 8">
    <name type="scientific">Lucilia cuprina</name>
    <name type="common">Green bottle fly</name>
    <name type="synonym">Australian sheep blowfly</name>
    <dbReference type="NCBI Taxonomy" id="7375"/>
    <lineage>
        <taxon>Eukaryota</taxon>
        <taxon>Metazoa</taxon>
        <taxon>Ecdysozoa</taxon>
        <taxon>Arthropoda</taxon>
        <taxon>Hexapoda</taxon>
        <taxon>Insecta</taxon>
        <taxon>Pterygota</taxon>
        <taxon>Neoptera</taxon>
        <taxon>Endopterygota</taxon>
        <taxon>Diptera</taxon>
        <taxon>Brachycera</taxon>
        <taxon>Muscomorpha</taxon>
        <taxon>Oestroidea</taxon>
        <taxon>Calliphoridae</taxon>
        <taxon>Luciliinae</taxon>
        <taxon>Lucilia</taxon>
    </lineage>
</organism>
<feature type="non-terminal residue" evidence="7">
    <location>
        <position position="1"/>
    </location>
</feature>
<dbReference type="PANTHER" id="PTHR12550">
    <property type="entry name" value="HEPATOMA-DERIVED GROWTH FACTOR-RELATED"/>
    <property type="match status" value="1"/>
</dbReference>
<gene>
    <name evidence="7" type="ORF">FF38_14124</name>
</gene>
<keyword evidence="3" id="KW-0175">Coiled coil</keyword>
<evidence type="ECO:0000256" key="3">
    <source>
        <dbReference type="ARBA" id="ARBA00023054"/>
    </source>
</evidence>
<feature type="region of interest" description="Disordered" evidence="5">
    <location>
        <begin position="165"/>
        <end position="258"/>
    </location>
</feature>
<comment type="subcellular location">
    <subcellularLocation>
        <location evidence="1">Nucleus</location>
    </subcellularLocation>
</comment>
<dbReference type="InterPro" id="IPR000313">
    <property type="entry name" value="PWWP_dom"/>
</dbReference>
<dbReference type="Pfam" id="PF11467">
    <property type="entry name" value="LEDGF"/>
    <property type="match status" value="1"/>
</dbReference>
<dbReference type="OMA" id="HKKFFAG"/>
<evidence type="ECO:0000313" key="7">
    <source>
        <dbReference type="EMBL" id="KNC28248.1"/>
    </source>
</evidence>
<proteinExistence type="inferred from homology"/>
<keyword evidence="8" id="KW-1185">Reference proteome</keyword>
<dbReference type="PROSITE" id="PS50812">
    <property type="entry name" value="PWWP"/>
    <property type="match status" value="1"/>
</dbReference>
<feature type="compositionally biased region" description="Basic and acidic residues" evidence="5">
    <location>
        <begin position="165"/>
        <end position="177"/>
    </location>
</feature>
<evidence type="ECO:0000256" key="4">
    <source>
        <dbReference type="ARBA" id="ARBA00023242"/>
    </source>
</evidence>
<evidence type="ECO:0000256" key="5">
    <source>
        <dbReference type="SAM" id="MobiDB-lite"/>
    </source>
</evidence>
<dbReference type="EMBL" id="JRES01000809">
    <property type="protein sequence ID" value="KNC28248.1"/>
    <property type="molecule type" value="Genomic_DNA"/>
</dbReference>
<evidence type="ECO:0000256" key="2">
    <source>
        <dbReference type="ARBA" id="ARBA00005309"/>
    </source>
</evidence>
<evidence type="ECO:0000259" key="6">
    <source>
        <dbReference type="PROSITE" id="PS50812"/>
    </source>
</evidence>
<feature type="region of interest" description="Disordered" evidence="5">
    <location>
        <begin position="501"/>
        <end position="585"/>
    </location>
</feature>
<dbReference type="OrthoDB" id="62853at2759"/>
<dbReference type="InterPro" id="IPR035441">
    <property type="entry name" value="TFIIS/LEDGF_dom_sf"/>
</dbReference>
<dbReference type="SUPFAM" id="SSF140576">
    <property type="entry name" value="HIV integrase-binding domain"/>
    <property type="match status" value="1"/>
</dbReference>
<feature type="compositionally biased region" description="Acidic residues" evidence="5">
    <location>
        <begin position="552"/>
        <end position="571"/>
    </location>
</feature>
<sequence length="585" mass="66075">QRKQNMVKEKKQFNIGDLVFAKVKGYPAWPAKITKYNNKKYNVYFYGTGETANIKVEDLFHYIENKEKFATDKNMKRNNFREAIDQIEAAANGEDSAPIDLPIVAASEGVVAADVSQAEEALENTMDESAINNTTIDDSQLMESVKEEEVSPEEIVADKKVKEVKVEKDEKKEDKEVTSTPAAADAGEPVSRSGRKIKVKRYIDDVGDSSNAMNAPPAKKKVSPEGISTPEPKPKAAKKNSSNANAKPMATVTPTVKSSNKSEVQNNLLLAFIPPAKCIGIKLDFQKPAMFDSPEAKRLWEEDSLKEAEELKAKLEMGSIKIDAVRERIVVNPSRSKIHREAKDRFTSEMIEQEDALLVERDFIQLSQQLRECLGLKRADVDRCLDILKQYKEFQLTKLMLLRNPDCVDSIRRLRRYIGNLKQWKLTEEEEIAFKAKAEIIRYEAVLIYNNFKKIFGPNTSAHFWEEFCNQVQAYKENTKHINDQNRLILTDKIYKALSNKHTKSNKSDNNVEPEAKSVKDEVGKESDGTNKGEDKTDKPVEQEQSVKAMETDEVTAEQEETAALNEEDTPVDNPSNTDIAVEAN</sequence>
<dbReference type="SMART" id="SM00293">
    <property type="entry name" value="PWWP"/>
    <property type="match status" value="1"/>
</dbReference>
<feature type="compositionally biased region" description="Low complexity" evidence="5">
    <location>
        <begin position="239"/>
        <end position="248"/>
    </location>
</feature>
<accession>A0A0L0C770</accession>
<dbReference type="Gene3D" id="1.20.930.10">
    <property type="entry name" value="Conserved domain common to transcription factors TFIIS, elongin A, CRSP70"/>
    <property type="match status" value="1"/>
</dbReference>
<dbReference type="SUPFAM" id="SSF63748">
    <property type="entry name" value="Tudor/PWWP/MBT"/>
    <property type="match status" value="1"/>
</dbReference>
<dbReference type="Pfam" id="PF00855">
    <property type="entry name" value="PWWP"/>
    <property type="match status" value="1"/>
</dbReference>
<comment type="similarity">
    <text evidence="2">Belongs to the HDGF family.</text>
</comment>
<dbReference type="InterPro" id="IPR036218">
    <property type="entry name" value="HIVI-bd_sf"/>
</dbReference>
<feature type="domain" description="PWWP" evidence="6">
    <location>
        <begin position="15"/>
        <end position="65"/>
    </location>
</feature>
<dbReference type="Gene3D" id="2.30.30.140">
    <property type="match status" value="1"/>
</dbReference>
<protein>
    <recommendedName>
        <fullName evidence="6">PWWP domain-containing protein</fullName>
    </recommendedName>
</protein>
<keyword evidence="4" id="KW-0539">Nucleus</keyword>
<dbReference type="AlphaFoldDB" id="A0A0L0C770"/>
<evidence type="ECO:0000256" key="1">
    <source>
        <dbReference type="ARBA" id="ARBA00004123"/>
    </source>
</evidence>
<dbReference type="CDD" id="cd05834">
    <property type="entry name" value="PWWP_HRP"/>
    <property type="match status" value="1"/>
</dbReference>
<dbReference type="PANTHER" id="PTHR12550:SF70">
    <property type="entry name" value="JIL-1 ANCHORING AND STABILIZING PROTEIN, ISOFORM A"/>
    <property type="match status" value="1"/>
</dbReference>
<dbReference type="InterPro" id="IPR021567">
    <property type="entry name" value="LEDGF_IBD"/>
</dbReference>
<feature type="compositionally biased region" description="Basic and acidic residues" evidence="5">
    <location>
        <begin position="514"/>
        <end position="542"/>
    </location>
</feature>
<dbReference type="GO" id="GO:0005634">
    <property type="term" value="C:nucleus"/>
    <property type="evidence" value="ECO:0007669"/>
    <property type="project" value="UniProtKB-SubCell"/>
</dbReference>